<keyword evidence="2" id="KW-0560">Oxidoreductase</keyword>
<gene>
    <name evidence="3" type="ORF">GR328_25230</name>
</gene>
<dbReference type="InterPro" id="IPR002347">
    <property type="entry name" value="SDR_fam"/>
</dbReference>
<dbReference type="EMBL" id="WURB01000043">
    <property type="protein sequence ID" value="MXQ14690.1"/>
    <property type="molecule type" value="Genomic_DNA"/>
</dbReference>
<comment type="similarity">
    <text evidence="1">Belongs to the short-chain dehydrogenases/reductases (SDR) family.</text>
</comment>
<dbReference type="InterPro" id="IPR036291">
    <property type="entry name" value="NAD(P)-bd_dom_sf"/>
</dbReference>
<dbReference type="PANTHER" id="PTHR43639">
    <property type="entry name" value="OXIDOREDUCTASE, SHORT-CHAIN DEHYDROGENASE/REDUCTASE FAMILY (AFU_ORTHOLOGUE AFUA_5G02870)"/>
    <property type="match status" value="1"/>
</dbReference>
<keyword evidence="4" id="KW-1185">Reference proteome</keyword>
<dbReference type="OrthoDB" id="9803333at2"/>
<dbReference type="AlphaFoldDB" id="A0A7X3SRS4"/>
<evidence type="ECO:0000313" key="3">
    <source>
        <dbReference type="EMBL" id="MXQ14690.1"/>
    </source>
</evidence>
<dbReference type="Pfam" id="PF13561">
    <property type="entry name" value="adh_short_C2"/>
    <property type="match status" value="1"/>
</dbReference>
<dbReference type="GO" id="GO:0016491">
    <property type="term" value="F:oxidoreductase activity"/>
    <property type="evidence" value="ECO:0007669"/>
    <property type="project" value="UniProtKB-KW"/>
</dbReference>
<evidence type="ECO:0000313" key="4">
    <source>
        <dbReference type="Proteomes" id="UP000436483"/>
    </source>
</evidence>
<organism evidence="3 4">
    <name type="scientific">Microvirga makkahensis</name>
    <dbReference type="NCBI Taxonomy" id="1128670"/>
    <lineage>
        <taxon>Bacteria</taxon>
        <taxon>Pseudomonadati</taxon>
        <taxon>Pseudomonadota</taxon>
        <taxon>Alphaproteobacteria</taxon>
        <taxon>Hyphomicrobiales</taxon>
        <taxon>Methylobacteriaceae</taxon>
        <taxon>Microvirga</taxon>
    </lineage>
</organism>
<dbReference type="SUPFAM" id="SSF51735">
    <property type="entry name" value="NAD(P)-binding Rossmann-fold domains"/>
    <property type="match status" value="1"/>
</dbReference>
<reference evidence="3 4" key="1">
    <citation type="submission" date="2019-12" db="EMBL/GenBank/DDBJ databases">
        <authorList>
            <person name="Yuan C.-G."/>
        </authorList>
    </citation>
    <scope>NUCLEOTIDE SEQUENCE [LARGE SCALE GENOMIC DNA]</scope>
    <source>
        <strain evidence="3 4">KCTC 23863</strain>
    </source>
</reference>
<dbReference type="CDD" id="cd05233">
    <property type="entry name" value="SDR_c"/>
    <property type="match status" value="1"/>
</dbReference>
<comment type="caution">
    <text evidence="3">The sequence shown here is derived from an EMBL/GenBank/DDBJ whole genome shotgun (WGS) entry which is preliminary data.</text>
</comment>
<dbReference type="Gene3D" id="3.40.50.720">
    <property type="entry name" value="NAD(P)-binding Rossmann-like Domain"/>
    <property type="match status" value="1"/>
</dbReference>
<protein>
    <submittedName>
        <fullName evidence="3">SDR family oxidoreductase</fullName>
    </submittedName>
</protein>
<name>A0A7X3SRS4_9HYPH</name>
<dbReference type="Proteomes" id="UP000436483">
    <property type="component" value="Unassembled WGS sequence"/>
</dbReference>
<proteinExistence type="inferred from homology"/>
<dbReference type="PRINTS" id="PR00081">
    <property type="entry name" value="GDHRDH"/>
</dbReference>
<accession>A0A7X3SRS4</accession>
<dbReference type="PANTHER" id="PTHR43639:SF1">
    <property type="entry name" value="SHORT-CHAIN DEHYDROGENASE_REDUCTASE FAMILY PROTEIN"/>
    <property type="match status" value="1"/>
</dbReference>
<evidence type="ECO:0000256" key="2">
    <source>
        <dbReference type="ARBA" id="ARBA00023002"/>
    </source>
</evidence>
<reference evidence="3 4" key="2">
    <citation type="submission" date="2020-01" db="EMBL/GenBank/DDBJ databases">
        <title>Microvirga sp. nov., an arsenate reduction bacterium isolated from Tibet hotspring sediments.</title>
        <authorList>
            <person name="Xian W.-D."/>
            <person name="Li W.-J."/>
        </authorList>
    </citation>
    <scope>NUCLEOTIDE SEQUENCE [LARGE SCALE GENOMIC DNA]</scope>
    <source>
        <strain evidence="3 4">KCTC 23863</strain>
    </source>
</reference>
<evidence type="ECO:0000256" key="1">
    <source>
        <dbReference type="ARBA" id="ARBA00006484"/>
    </source>
</evidence>
<sequence length="258" mass="27133">MQVTEKEFSKGVAVVAGGSGAIGGAVCLALARAGSAVALTYRSNRTAAENLKDKILSMGGSADICQVAIEEPASVANFIDRALHRHGSIHSVVYASGPQIPLKYINSLSPQEWADVMNVDVNGCFNLINAALPHLKAQGGGSVVAVTTTAVERVPQRDILSAAPKAAIEVLIRGLAKEEGRYGIRANSVAPGLLEEGLGREFIDHGLTPDLVDKFRRSVPVKRFGFAEEIADAVIFLLSAKARYITGQTLAVDGGMQL</sequence>